<evidence type="ECO:0000256" key="2">
    <source>
        <dbReference type="ARBA" id="ARBA00022729"/>
    </source>
</evidence>
<dbReference type="InterPro" id="IPR029052">
    <property type="entry name" value="Metallo-depent_PP-like"/>
</dbReference>
<dbReference type="OrthoDB" id="45007at2759"/>
<comment type="caution">
    <text evidence="6">The sequence shown here is derived from an EMBL/GenBank/DDBJ whole genome shotgun (WGS) entry which is preliminary data.</text>
</comment>
<dbReference type="CDD" id="cd00839">
    <property type="entry name" value="MPP_PAPs"/>
    <property type="match status" value="1"/>
</dbReference>
<dbReference type="Pfam" id="PF00149">
    <property type="entry name" value="Metallophos"/>
    <property type="match status" value="1"/>
</dbReference>
<dbReference type="PANTHER" id="PTHR45778">
    <property type="entry name" value="PURPLE ACID PHOSPHATASE-RELATED"/>
    <property type="match status" value="1"/>
</dbReference>
<feature type="signal peptide" evidence="4">
    <location>
        <begin position="1"/>
        <end position="22"/>
    </location>
</feature>
<feature type="chain" id="PRO_5029938610" description="Purple acid phosphatase" evidence="4">
    <location>
        <begin position="23"/>
        <end position="555"/>
    </location>
</feature>
<organism evidence="6 7">
    <name type="scientific">Perkinsus chesapeaki</name>
    <name type="common">Clam parasite</name>
    <name type="synonym">Perkinsus andrewsi</name>
    <dbReference type="NCBI Taxonomy" id="330153"/>
    <lineage>
        <taxon>Eukaryota</taxon>
        <taxon>Sar</taxon>
        <taxon>Alveolata</taxon>
        <taxon>Perkinsozoa</taxon>
        <taxon>Perkinsea</taxon>
        <taxon>Perkinsida</taxon>
        <taxon>Perkinsidae</taxon>
        <taxon>Perkinsus</taxon>
    </lineage>
</organism>
<comment type="similarity">
    <text evidence="4">Belongs to the metallophosphoesterase superfamily. Purple acid phosphatase family.</text>
</comment>
<gene>
    <name evidence="6" type="ORF">FOL47_005457</name>
</gene>
<reference evidence="6 7" key="1">
    <citation type="submission" date="2020-04" db="EMBL/GenBank/DDBJ databases">
        <title>Perkinsus chesapeaki whole genome sequence.</title>
        <authorList>
            <person name="Bogema D.R."/>
        </authorList>
    </citation>
    <scope>NUCLEOTIDE SEQUENCE [LARGE SCALE GENOMIC DNA]</scope>
    <source>
        <strain evidence="6">ATCC PRA-425</strain>
    </source>
</reference>
<dbReference type="Proteomes" id="UP000591131">
    <property type="component" value="Unassembled WGS sequence"/>
</dbReference>
<dbReference type="GO" id="GO:0046872">
    <property type="term" value="F:metal ion binding"/>
    <property type="evidence" value="ECO:0007669"/>
    <property type="project" value="InterPro"/>
</dbReference>
<dbReference type="GO" id="GO:0003993">
    <property type="term" value="F:acid phosphatase activity"/>
    <property type="evidence" value="ECO:0007669"/>
    <property type="project" value="UniProtKB-EC"/>
</dbReference>
<evidence type="ECO:0000313" key="7">
    <source>
        <dbReference type="Proteomes" id="UP000591131"/>
    </source>
</evidence>
<dbReference type="InterPro" id="IPR004843">
    <property type="entry name" value="Calcineurin-like_PHP"/>
</dbReference>
<protein>
    <recommendedName>
        <fullName evidence="4">Purple acid phosphatase</fullName>
        <ecNumber evidence="4">3.1.3.2</ecNumber>
    </recommendedName>
</protein>
<evidence type="ECO:0000313" key="6">
    <source>
        <dbReference type="EMBL" id="KAF4663985.1"/>
    </source>
</evidence>
<dbReference type="InterPro" id="IPR008963">
    <property type="entry name" value="Purple_acid_Pase-like_N"/>
</dbReference>
<dbReference type="AlphaFoldDB" id="A0A7J6LXK5"/>
<feature type="domain" description="Calcineurin-like phosphoesterase" evidence="5">
    <location>
        <begin position="287"/>
        <end position="479"/>
    </location>
</feature>
<dbReference type="EMBL" id="JAAPAO010000300">
    <property type="protein sequence ID" value="KAF4663985.1"/>
    <property type="molecule type" value="Genomic_DNA"/>
</dbReference>
<evidence type="ECO:0000259" key="5">
    <source>
        <dbReference type="Pfam" id="PF00149"/>
    </source>
</evidence>
<evidence type="ECO:0000256" key="3">
    <source>
        <dbReference type="ARBA" id="ARBA00023180"/>
    </source>
</evidence>
<keyword evidence="3" id="KW-0325">Glycoprotein</keyword>
<proteinExistence type="inferred from homology"/>
<dbReference type="SUPFAM" id="SSF56300">
    <property type="entry name" value="Metallo-dependent phosphatases"/>
    <property type="match status" value="1"/>
</dbReference>
<accession>A0A7J6LXK5</accession>
<comment type="subunit">
    <text evidence="1">Homodimer.</text>
</comment>
<evidence type="ECO:0000256" key="1">
    <source>
        <dbReference type="ARBA" id="ARBA00011738"/>
    </source>
</evidence>
<evidence type="ECO:0000256" key="4">
    <source>
        <dbReference type="RuleBase" id="RU361203"/>
    </source>
</evidence>
<dbReference type="SUPFAM" id="SSF49363">
    <property type="entry name" value="Purple acid phosphatase, N-terminal domain"/>
    <property type="match status" value="1"/>
</dbReference>
<dbReference type="Gene3D" id="3.60.21.10">
    <property type="match status" value="1"/>
</dbReference>
<keyword evidence="2 4" id="KW-0732">Signal</keyword>
<sequence length="555" mass="61489">MPPIAVLLVVSLLVIYFGIIGCSNNNNNPSVEPTTAKPTAGTSCISLSTNQLQHSYDPVKVTWHQPVNDGDTIEFRLNDTSGPFLASAFRILVASLNNTDNEYEIRPVNPRGGGYIVTYVKSDGNELCSTHLTFAQGDDEPNQAHITVVGEDQLQVNWVSASSQPGEVLYQTVDGTNWISHKETTNPRTYKGSDMCFFLAENIGFRNPGFFHSVTLPNFPFGSRLQIRNDGSESRQFRPHPRILPGDAARHSVALFGDLGVTGSSISGGARGFGTMEFPPVYASHPLDHVRDNDRIRLAILYGDVAYSGGYGIVWDQFGAEMEDGFAMRTPFAASVGNHEYCSTGNPKGWYPEWGNYNSLDSGGECGVPFSHRYHRGDGINQDYWFSFNFGLVHYVMLSTEHNYLNGSDQNEWLDKDLSEVDRSKTPWIIVIGHRPMYYSCQTAGQPDGEIAAHLASDVGPLLMKYDVDVYATGHVHHYERTSAINGTVHVLSGSMRFMEGSCSRSDLPWLKVVLETYGYVELDVINSTLLNFTYWGYNDTLGSIEVQDTFVVSK</sequence>
<dbReference type="PANTHER" id="PTHR45778:SF7">
    <property type="entry name" value="PURPLE ACID PHOSPHATASE"/>
    <property type="match status" value="1"/>
</dbReference>
<keyword evidence="4" id="KW-0378">Hydrolase</keyword>
<dbReference type="InterPro" id="IPR041792">
    <property type="entry name" value="MPP_PAP"/>
</dbReference>
<comment type="catalytic activity">
    <reaction evidence="4">
        <text>a phosphate monoester + H2O = an alcohol + phosphate</text>
        <dbReference type="Rhea" id="RHEA:15017"/>
        <dbReference type="ChEBI" id="CHEBI:15377"/>
        <dbReference type="ChEBI" id="CHEBI:30879"/>
        <dbReference type="ChEBI" id="CHEBI:43474"/>
        <dbReference type="ChEBI" id="CHEBI:67140"/>
        <dbReference type="EC" id="3.1.3.2"/>
    </reaction>
</comment>
<dbReference type="EC" id="3.1.3.2" evidence="4"/>
<keyword evidence="7" id="KW-1185">Reference proteome</keyword>
<name>A0A7J6LXK5_PERCH</name>